<protein>
    <submittedName>
        <fullName evidence="1">N-acetylmannosamine-6-phosphate 2-epimerase</fullName>
        <ecNumber evidence="1">5.1.3.9</ecNumber>
    </submittedName>
</protein>
<accession>A0A3S4FVT2</accession>
<dbReference type="KEGG" id="sof:NCTC11214_05227"/>
<evidence type="ECO:0000313" key="1">
    <source>
        <dbReference type="EMBL" id="VDZ64935.1"/>
    </source>
</evidence>
<dbReference type="Gene3D" id="3.20.20.70">
    <property type="entry name" value="Aldolase class I"/>
    <property type="match status" value="1"/>
</dbReference>
<reference evidence="1 2" key="1">
    <citation type="submission" date="2018-12" db="EMBL/GenBank/DDBJ databases">
        <authorList>
            <consortium name="Pathogen Informatics"/>
        </authorList>
    </citation>
    <scope>NUCLEOTIDE SEQUENCE [LARGE SCALE GENOMIC DNA]</scope>
    <source>
        <strain evidence="1 2">NCTC11214</strain>
    </source>
</reference>
<keyword evidence="1" id="KW-0413">Isomerase</keyword>
<dbReference type="EMBL" id="LR134117">
    <property type="protein sequence ID" value="VDZ64935.1"/>
    <property type="molecule type" value="Genomic_DNA"/>
</dbReference>
<proteinExistence type="predicted"/>
<evidence type="ECO:0000313" key="2">
    <source>
        <dbReference type="Proteomes" id="UP000281391"/>
    </source>
</evidence>
<name>A0A3S4FVT2_SEROD</name>
<organism evidence="1 2">
    <name type="scientific">Serratia odorifera</name>
    <dbReference type="NCBI Taxonomy" id="618"/>
    <lineage>
        <taxon>Bacteria</taxon>
        <taxon>Pseudomonadati</taxon>
        <taxon>Pseudomonadota</taxon>
        <taxon>Gammaproteobacteria</taxon>
        <taxon>Enterobacterales</taxon>
        <taxon>Yersiniaceae</taxon>
        <taxon>Serratia</taxon>
    </lineage>
</organism>
<gene>
    <name evidence="1" type="primary">nanE_3</name>
    <name evidence="1" type="ORF">NCTC11214_05227</name>
</gene>
<sequence>MTVSMLQQIKGKLVVSCQALEGEPLHSDYIMSRMAVAAEAGRRGGNSRQRR</sequence>
<dbReference type="Proteomes" id="UP000281391">
    <property type="component" value="Chromosome"/>
</dbReference>
<dbReference type="InterPro" id="IPR013785">
    <property type="entry name" value="Aldolase_TIM"/>
</dbReference>
<dbReference type="GO" id="GO:0047465">
    <property type="term" value="F:N-acylglucosamine-6-phosphate 2-epimerase activity"/>
    <property type="evidence" value="ECO:0007669"/>
    <property type="project" value="UniProtKB-EC"/>
</dbReference>
<dbReference type="AlphaFoldDB" id="A0A3S4FVT2"/>
<dbReference type="EC" id="5.1.3.9" evidence="1"/>